<feature type="signal peptide" evidence="7">
    <location>
        <begin position="1"/>
        <end position="26"/>
    </location>
</feature>
<evidence type="ECO:0000256" key="5">
    <source>
        <dbReference type="ARBA" id="ARBA00023004"/>
    </source>
</evidence>
<comment type="caution">
    <text evidence="9">The sequence shown here is derived from an EMBL/GenBank/DDBJ whole genome shotgun (WGS) entry which is preliminary data.</text>
</comment>
<accession>A0A7W8HFJ9</accession>
<dbReference type="RefSeq" id="WP_183963522.1">
    <property type="nucleotide sequence ID" value="NZ_BAABEW010000015.1"/>
</dbReference>
<dbReference type="PANTHER" id="PTHR33751:SF9">
    <property type="entry name" value="CYTOCHROME C4"/>
    <property type="match status" value="1"/>
</dbReference>
<evidence type="ECO:0000313" key="9">
    <source>
        <dbReference type="EMBL" id="MBB5270270.1"/>
    </source>
</evidence>
<feature type="chain" id="PRO_5030508668" evidence="7">
    <location>
        <begin position="27"/>
        <end position="115"/>
    </location>
</feature>
<keyword evidence="7" id="KW-0732">Signal</keyword>
<dbReference type="Pfam" id="PF00034">
    <property type="entry name" value="Cytochrom_C"/>
    <property type="match status" value="1"/>
</dbReference>
<keyword evidence="2 6" id="KW-0349">Heme</keyword>
<dbReference type="InterPro" id="IPR009056">
    <property type="entry name" value="Cyt_c-like_dom"/>
</dbReference>
<dbReference type="GO" id="GO:0009055">
    <property type="term" value="F:electron transfer activity"/>
    <property type="evidence" value="ECO:0007669"/>
    <property type="project" value="InterPro"/>
</dbReference>
<dbReference type="AlphaFoldDB" id="A0A7W8HFJ9"/>
<evidence type="ECO:0000256" key="2">
    <source>
        <dbReference type="ARBA" id="ARBA00022617"/>
    </source>
</evidence>
<protein>
    <submittedName>
        <fullName evidence="9">Cytochrome c553</fullName>
    </submittedName>
</protein>
<evidence type="ECO:0000256" key="4">
    <source>
        <dbReference type="ARBA" id="ARBA00022982"/>
    </source>
</evidence>
<dbReference type="InterPro" id="IPR036909">
    <property type="entry name" value="Cyt_c-like_dom_sf"/>
</dbReference>
<keyword evidence="1" id="KW-0813">Transport</keyword>
<keyword evidence="4" id="KW-0249">Electron transport</keyword>
<dbReference type="EMBL" id="JACHGB010000001">
    <property type="protein sequence ID" value="MBB5270270.1"/>
    <property type="molecule type" value="Genomic_DNA"/>
</dbReference>
<keyword evidence="3 6" id="KW-0479">Metal-binding</keyword>
<evidence type="ECO:0000256" key="7">
    <source>
        <dbReference type="SAM" id="SignalP"/>
    </source>
</evidence>
<evidence type="ECO:0000256" key="6">
    <source>
        <dbReference type="PROSITE-ProRule" id="PRU00433"/>
    </source>
</evidence>
<evidence type="ECO:0000259" key="8">
    <source>
        <dbReference type="PROSITE" id="PS51007"/>
    </source>
</evidence>
<evidence type="ECO:0000313" key="10">
    <source>
        <dbReference type="Proteomes" id="UP000532440"/>
    </source>
</evidence>
<proteinExistence type="predicted"/>
<reference evidence="9 10" key="1">
    <citation type="submission" date="2020-08" db="EMBL/GenBank/DDBJ databases">
        <title>Genomic Encyclopedia of Type Strains, Phase IV (KMG-IV): sequencing the most valuable type-strain genomes for metagenomic binning, comparative biology and taxonomic classification.</title>
        <authorList>
            <person name="Goeker M."/>
        </authorList>
    </citation>
    <scope>NUCLEOTIDE SEQUENCE [LARGE SCALE GENOMIC DNA]</scope>
    <source>
        <strain evidence="9 10">DSM 29781</strain>
    </source>
</reference>
<feature type="domain" description="Cytochrome c" evidence="8">
    <location>
        <begin position="27"/>
        <end position="107"/>
    </location>
</feature>
<organism evidence="9 10">
    <name type="scientific">Quisquiliibacterium transsilvanicum</name>
    <dbReference type="NCBI Taxonomy" id="1549638"/>
    <lineage>
        <taxon>Bacteria</taxon>
        <taxon>Pseudomonadati</taxon>
        <taxon>Pseudomonadota</taxon>
        <taxon>Betaproteobacteria</taxon>
        <taxon>Burkholderiales</taxon>
        <taxon>Burkholderiaceae</taxon>
        <taxon>Quisquiliibacterium</taxon>
    </lineage>
</organism>
<gene>
    <name evidence="9" type="ORF">HNQ70_000254</name>
</gene>
<keyword evidence="5 6" id="KW-0408">Iron</keyword>
<keyword evidence="10" id="KW-1185">Reference proteome</keyword>
<dbReference type="Gene3D" id="1.10.760.10">
    <property type="entry name" value="Cytochrome c-like domain"/>
    <property type="match status" value="1"/>
</dbReference>
<dbReference type="InterPro" id="IPR050597">
    <property type="entry name" value="Cytochrome_c_Oxidase_Subunit"/>
</dbReference>
<name>A0A7W8HFJ9_9BURK</name>
<dbReference type="GO" id="GO:0046872">
    <property type="term" value="F:metal ion binding"/>
    <property type="evidence" value="ECO:0007669"/>
    <property type="project" value="UniProtKB-KW"/>
</dbReference>
<dbReference type="PANTHER" id="PTHR33751">
    <property type="entry name" value="CBB3-TYPE CYTOCHROME C OXIDASE SUBUNIT FIXP"/>
    <property type="match status" value="1"/>
</dbReference>
<evidence type="ECO:0000256" key="3">
    <source>
        <dbReference type="ARBA" id="ARBA00022723"/>
    </source>
</evidence>
<dbReference type="Proteomes" id="UP000532440">
    <property type="component" value="Unassembled WGS sequence"/>
</dbReference>
<dbReference type="GO" id="GO:0020037">
    <property type="term" value="F:heme binding"/>
    <property type="evidence" value="ECO:0007669"/>
    <property type="project" value="InterPro"/>
</dbReference>
<dbReference type="PROSITE" id="PS51007">
    <property type="entry name" value="CYTC"/>
    <property type="match status" value="1"/>
</dbReference>
<sequence>MAISPSIRLLGAAALAAALLPAHALAADIAKGREKADQVCAACHGKDGNTPIDPTYPRLAGQSADYLFQSLVDYKNESRKNAIMGGQAKSLTRAEMADLAAFYASLPGQLKYKPK</sequence>
<dbReference type="SUPFAM" id="SSF46626">
    <property type="entry name" value="Cytochrome c"/>
    <property type="match status" value="1"/>
</dbReference>
<evidence type="ECO:0000256" key="1">
    <source>
        <dbReference type="ARBA" id="ARBA00022448"/>
    </source>
</evidence>